<name>A0A5J4QFH8_9ZZZZ</name>
<dbReference type="Pfam" id="PF21957">
    <property type="entry name" value="Zn_ribbon_16"/>
    <property type="match status" value="1"/>
</dbReference>
<evidence type="ECO:0008006" key="4">
    <source>
        <dbReference type="Google" id="ProtNLM"/>
    </source>
</evidence>
<proteinExistence type="predicted"/>
<accession>A0A5J4QFH8</accession>
<gene>
    <name evidence="3" type="ORF">EZS27_029703</name>
</gene>
<feature type="domain" description="Zinc beta-ribbon finger putative" evidence="2">
    <location>
        <begin position="4"/>
        <end position="68"/>
    </location>
</feature>
<evidence type="ECO:0000313" key="3">
    <source>
        <dbReference type="EMBL" id="KAA6320537.1"/>
    </source>
</evidence>
<sequence>MKEYRFTLQAYKGVSSRHTCPQCGGHRTFVRYTDRENKTHFPEYVGRCNREDTCGYHYTPKQYFSEHPETKKSAGIWIKPVLPIITEPTSFIDATLVIKSLNKYEDNYLFVFLCNLFDRKIVLDLMQRYRVGTANHWKGATVFWQTDMQGSVRTGKIMLYNPDTGRRVKLPHNHITWVHSLLKYENFNLKQCFFGMHLLADKSKPVAIVESEKTAIVASIYVPEYIWIASGGKNGCLMSESHILRDRKVVLFPDINAFEDWKMKAKQLKAKDIQVELFSYLEAHATEEQKRNGYDIADFLIQSKPKESILDTMLKKNPHLALLIEEFNLTEV</sequence>
<evidence type="ECO:0000259" key="1">
    <source>
        <dbReference type="Pfam" id="PF19898"/>
    </source>
</evidence>
<organism evidence="3">
    <name type="scientific">termite gut metagenome</name>
    <dbReference type="NCBI Taxonomy" id="433724"/>
    <lineage>
        <taxon>unclassified sequences</taxon>
        <taxon>metagenomes</taxon>
        <taxon>organismal metagenomes</taxon>
    </lineage>
</organism>
<reference evidence="3" key="1">
    <citation type="submission" date="2019-03" db="EMBL/GenBank/DDBJ databases">
        <title>Single cell metagenomics reveals metabolic interactions within the superorganism composed of flagellate Streblomastix strix and complex community of Bacteroidetes bacteria on its surface.</title>
        <authorList>
            <person name="Treitli S.C."/>
            <person name="Kolisko M."/>
            <person name="Husnik F."/>
            <person name="Keeling P."/>
            <person name="Hampl V."/>
        </authorList>
    </citation>
    <scope>NUCLEOTIDE SEQUENCE</scope>
    <source>
        <strain evidence="3">STM</strain>
    </source>
</reference>
<dbReference type="Pfam" id="PF19898">
    <property type="entry name" value="DUF6371"/>
    <property type="match status" value="1"/>
</dbReference>
<comment type="caution">
    <text evidence="3">The sequence shown here is derived from an EMBL/GenBank/DDBJ whole genome shotgun (WGS) entry which is preliminary data.</text>
</comment>
<dbReference type="InterPro" id="IPR045951">
    <property type="entry name" value="DUF6371"/>
</dbReference>
<dbReference type="InterPro" id="IPR047731">
    <property type="entry name" value="Zinc_ribbon_put"/>
</dbReference>
<dbReference type="AlphaFoldDB" id="A0A5J4QFH8"/>
<protein>
    <recommendedName>
        <fullName evidence="4">DNA primase</fullName>
    </recommendedName>
</protein>
<dbReference type="NCBIfam" id="NF040506">
    <property type="entry name" value="PG0870_Nterm"/>
    <property type="match status" value="1"/>
</dbReference>
<evidence type="ECO:0000259" key="2">
    <source>
        <dbReference type="Pfam" id="PF21957"/>
    </source>
</evidence>
<feature type="domain" description="DUF6371" evidence="1">
    <location>
        <begin position="107"/>
        <end position="254"/>
    </location>
</feature>
<dbReference type="EMBL" id="SNRY01003558">
    <property type="protein sequence ID" value="KAA6320537.1"/>
    <property type="molecule type" value="Genomic_DNA"/>
</dbReference>